<sequence>MRKDFLGLQSSGCTDLAPSLHQRYRFCFIWLVNCLYMMGKGRKDRKSDIKNPKKRATGKYDDAPDYNMMDDEIDAFHKQRDVVPLNISDDIGASDEDDEHPVFDFKDEDDDEDEDMEDDTHLTGLAAKISRLQKHLRAKVGGVEDEIDDDVEDEEEKRALWGRRKEVYYNADNNDYELQSSDEDLPADEEKEVLRLRKENAKSLSLEDFGLEDISQDESDEEPTLEEILVKGKAAPKASADKEAHDGPGSVYEEVKKDLNALSKEEQMDVVYSSAPELVGLLSELNYALEELENKVNPLLSKVKERGNTMKGGMHYMEVKQLLLLAYCQSITFYLLLKAEGWPVRDHPVIARLVEIKNLLDKLKQLDGNLQSELEDILNKKDQTMLKSVREDVAPASDSLKDSNGKHSVGKQEVTAMLDEEIQNLKVESSNGNKSKGKKRKHLSDHGVQSLEMLKVRAALEEKLKQRGIFGSISSSHDKVHKRLQPLNGELETMDDFDDDATGLGKGMCKGHATSMISSKPSQLVNQVKKTKIVSGDDDLPKRDDIGERRRKHELRVLSGAGIVSGDDVGDGPGTVGNNEDNDVDDFYKQVEQQRAAKLAAKSEITAPITYMPEEALVDGKRQITYQMDKNRGLTRTRKKLIKNPRKKYRLKHVQAVMNRKGQVRDVKKPTGPYGGEASGINASTSRSIRFKS</sequence>
<keyword evidence="2" id="KW-1185">Reference proteome</keyword>
<evidence type="ECO:0000313" key="1">
    <source>
        <dbReference type="EMBL" id="KAH7838944.1"/>
    </source>
</evidence>
<organism evidence="1 2">
    <name type="scientific">Vaccinium darrowii</name>
    <dbReference type="NCBI Taxonomy" id="229202"/>
    <lineage>
        <taxon>Eukaryota</taxon>
        <taxon>Viridiplantae</taxon>
        <taxon>Streptophyta</taxon>
        <taxon>Embryophyta</taxon>
        <taxon>Tracheophyta</taxon>
        <taxon>Spermatophyta</taxon>
        <taxon>Magnoliopsida</taxon>
        <taxon>eudicotyledons</taxon>
        <taxon>Gunneridae</taxon>
        <taxon>Pentapetalae</taxon>
        <taxon>asterids</taxon>
        <taxon>Ericales</taxon>
        <taxon>Ericaceae</taxon>
        <taxon>Vaccinioideae</taxon>
        <taxon>Vaccinieae</taxon>
        <taxon>Vaccinium</taxon>
    </lineage>
</organism>
<dbReference type="EMBL" id="CM037156">
    <property type="protein sequence ID" value="KAH7838944.1"/>
    <property type="molecule type" value="Genomic_DNA"/>
</dbReference>
<gene>
    <name evidence="1" type="ORF">Vadar_033005</name>
</gene>
<proteinExistence type="predicted"/>
<protein>
    <submittedName>
        <fullName evidence="1">Uncharacterized protein</fullName>
    </submittedName>
</protein>
<reference evidence="1 2" key="1">
    <citation type="journal article" date="2021" name="Hortic Res">
        <title>High-quality reference genome and annotation aids understanding of berry development for evergreen blueberry (Vaccinium darrowii).</title>
        <authorList>
            <person name="Yu J."/>
            <person name="Hulse-Kemp A.M."/>
            <person name="Babiker E."/>
            <person name="Staton M."/>
        </authorList>
    </citation>
    <scope>NUCLEOTIDE SEQUENCE [LARGE SCALE GENOMIC DNA]</scope>
    <source>
        <strain evidence="2">cv. NJ 8807/NJ 8810</strain>
        <tissue evidence="1">Young leaf</tissue>
    </source>
</reference>
<dbReference type="Proteomes" id="UP000828048">
    <property type="component" value="Chromosome 6"/>
</dbReference>
<evidence type="ECO:0000313" key="2">
    <source>
        <dbReference type="Proteomes" id="UP000828048"/>
    </source>
</evidence>
<accession>A0ACB7XE83</accession>
<name>A0ACB7XE83_9ERIC</name>
<comment type="caution">
    <text evidence="1">The sequence shown here is derived from an EMBL/GenBank/DDBJ whole genome shotgun (WGS) entry which is preliminary data.</text>
</comment>